<evidence type="ECO:0000313" key="11">
    <source>
        <dbReference type="Proteomes" id="UP001501480"/>
    </source>
</evidence>
<name>A0ABN2W469_9ACTN</name>
<dbReference type="Pfam" id="PF13561">
    <property type="entry name" value="adh_short_C2"/>
    <property type="match status" value="1"/>
</dbReference>
<keyword evidence="8" id="KW-0520">NAD</keyword>
<keyword evidence="5 8" id="KW-0560">Oxidoreductase</keyword>
<comment type="catalytic activity">
    <reaction evidence="8">
        <text>a 2,3-saturated acyl-[ACP] + NAD(+) = a (2E)-enoyl-[ACP] + NADH + H(+)</text>
        <dbReference type="Rhea" id="RHEA:10240"/>
        <dbReference type="Rhea" id="RHEA-COMP:9925"/>
        <dbReference type="Rhea" id="RHEA-COMP:9926"/>
        <dbReference type="ChEBI" id="CHEBI:15378"/>
        <dbReference type="ChEBI" id="CHEBI:57540"/>
        <dbReference type="ChEBI" id="CHEBI:57945"/>
        <dbReference type="ChEBI" id="CHEBI:78784"/>
        <dbReference type="ChEBI" id="CHEBI:78785"/>
        <dbReference type="EC" id="1.3.1.9"/>
    </reaction>
</comment>
<dbReference type="EC" id="1.3.1.9" evidence="8"/>
<evidence type="ECO:0000256" key="9">
    <source>
        <dbReference type="SAM" id="MobiDB-lite"/>
    </source>
</evidence>
<dbReference type="PANTHER" id="PTHR43159:SF2">
    <property type="entry name" value="ENOYL-[ACYL-CARRIER-PROTEIN] REDUCTASE [NADH], CHLOROPLASTIC"/>
    <property type="match status" value="1"/>
</dbReference>
<evidence type="ECO:0000313" key="10">
    <source>
        <dbReference type="EMBL" id="GAA2082557.1"/>
    </source>
</evidence>
<evidence type="ECO:0000256" key="7">
    <source>
        <dbReference type="ARBA" id="ARBA00023160"/>
    </source>
</evidence>
<sequence length="294" mass="30940">MSGPEPDHAATSPQEQRASLLDDKVVLVTGVVTTDSIAYAVALRARELGAQVVLTGLHRDLASADSVAASLDLDPVIPYDAARTEETTGLVDVIRERFGRLDGVLHAIAFAPRVALSGSMLGVHPAELEKAFRTSTVSYAELARVLRDLAPESGGSLVGLDFDAAGAWSVYNWMGVCKAGLEALNRYLARDLGAVGIRSNLVAAGPVHTRAAGGIPGFDELLEAWSDRSPLVWDPRDTAPVADAVCYLLSDMARAVTGEIVHVDGGYHAMAGPLGRHRRTGPRLSGERDAGVAS</sequence>
<accession>A0ABN2W469</accession>
<keyword evidence="3 8" id="KW-0444">Lipid biosynthesis</keyword>
<protein>
    <recommendedName>
        <fullName evidence="8">Enoyl-[acyl-carrier-protein] reductase [NADH]</fullName>
        <ecNumber evidence="8">1.3.1.9</ecNumber>
    </recommendedName>
</protein>
<feature type="region of interest" description="Disordered" evidence="9">
    <location>
        <begin position="272"/>
        <end position="294"/>
    </location>
</feature>
<evidence type="ECO:0000256" key="6">
    <source>
        <dbReference type="ARBA" id="ARBA00023098"/>
    </source>
</evidence>
<dbReference type="SUPFAM" id="SSF51735">
    <property type="entry name" value="NAD(P)-binding Rossmann-fold domains"/>
    <property type="match status" value="1"/>
</dbReference>
<dbReference type="PANTHER" id="PTHR43159">
    <property type="entry name" value="ENOYL-[ACYL-CARRIER-PROTEIN] REDUCTASE"/>
    <property type="match status" value="1"/>
</dbReference>
<dbReference type="RefSeq" id="WP_344329013.1">
    <property type="nucleotide sequence ID" value="NZ_BAAAPY010000009.1"/>
</dbReference>
<keyword evidence="11" id="KW-1185">Reference proteome</keyword>
<comment type="caution">
    <text evidence="10">The sequence shown here is derived from an EMBL/GenBank/DDBJ whole genome shotgun (WGS) entry which is preliminary data.</text>
</comment>
<evidence type="ECO:0000256" key="2">
    <source>
        <dbReference type="ARBA" id="ARBA00009233"/>
    </source>
</evidence>
<keyword evidence="4" id="KW-0276">Fatty acid metabolism</keyword>
<evidence type="ECO:0000256" key="4">
    <source>
        <dbReference type="ARBA" id="ARBA00022832"/>
    </source>
</evidence>
<dbReference type="InterPro" id="IPR014358">
    <property type="entry name" value="Enoyl-ACP_Rdtase_NADH"/>
</dbReference>
<comment type="pathway">
    <text evidence="1">Lipid metabolism.</text>
</comment>
<evidence type="ECO:0000256" key="8">
    <source>
        <dbReference type="PIRNR" id="PIRNR000094"/>
    </source>
</evidence>
<comment type="similarity">
    <text evidence="2 8">Belongs to the short-chain dehydrogenases/reductases (SDR) family. FabI subfamily.</text>
</comment>
<keyword evidence="7 8" id="KW-0275">Fatty acid biosynthesis</keyword>
<evidence type="ECO:0000256" key="3">
    <source>
        <dbReference type="ARBA" id="ARBA00022516"/>
    </source>
</evidence>
<reference evidence="10 11" key="1">
    <citation type="journal article" date="2019" name="Int. J. Syst. Evol. Microbiol.">
        <title>The Global Catalogue of Microorganisms (GCM) 10K type strain sequencing project: providing services to taxonomists for standard genome sequencing and annotation.</title>
        <authorList>
            <consortium name="The Broad Institute Genomics Platform"/>
            <consortium name="The Broad Institute Genome Sequencing Center for Infectious Disease"/>
            <person name="Wu L."/>
            <person name="Ma J."/>
        </authorList>
    </citation>
    <scope>NUCLEOTIDE SEQUENCE [LARGE SCALE GENOMIC DNA]</scope>
    <source>
        <strain evidence="10 11">JCM 15749</strain>
    </source>
</reference>
<dbReference type="PIRSF" id="PIRSF000094">
    <property type="entry name" value="Enoyl-ACP_rdct"/>
    <property type="match status" value="1"/>
</dbReference>
<dbReference type="Proteomes" id="UP001501480">
    <property type="component" value="Unassembled WGS sequence"/>
</dbReference>
<dbReference type="Gene3D" id="3.40.50.720">
    <property type="entry name" value="NAD(P)-binding Rossmann-like Domain"/>
    <property type="match status" value="1"/>
</dbReference>
<keyword evidence="6" id="KW-0443">Lipid metabolism</keyword>
<proteinExistence type="inferred from homology"/>
<dbReference type="EMBL" id="BAAAPY010000009">
    <property type="protein sequence ID" value="GAA2082557.1"/>
    <property type="molecule type" value="Genomic_DNA"/>
</dbReference>
<feature type="compositionally biased region" description="Basic and acidic residues" evidence="9">
    <location>
        <begin position="285"/>
        <end position="294"/>
    </location>
</feature>
<evidence type="ECO:0000256" key="5">
    <source>
        <dbReference type="ARBA" id="ARBA00023002"/>
    </source>
</evidence>
<dbReference type="InterPro" id="IPR002347">
    <property type="entry name" value="SDR_fam"/>
</dbReference>
<organism evidence="10 11">
    <name type="scientific">Aeromicrobium halocynthiae</name>
    <dbReference type="NCBI Taxonomy" id="560557"/>
    <lineage>
        <taxon>Bacteria</taxon>
        <taxon>Bacillati</taxon>
        <taxon>Actinomycetota</taxon>
        <taxon>Actinomycetes</taxon>
        <taxon>Propionibacteriales</taxon>
        <taxon>Nocardioidaceae</taxon>
        <taxon>Aeromicrobium</taxon>
    </lineage>
</organism>
<evidence type="ECO:0000256" key="1">
    <source>
        <dbReference type="ARBA" id="ARBA00005189"/>
    </source>
</evidence>
<dbReference type="InterPro" id="IPR036291">
    <property type="entry name" value="NAD(P)-bd_dom_sf"/>
</dbReference>
<gene>
    <name evidence="10" type="primary">fabI</name>
    <name evidence="10" type="ORF">GCM10009821_24250</name>
</gene>